<evidence type="ECO:0000256" key="3">
    <source>
        <dbReference type="ARBA" id="ARBA00022448"/>
    </source>
</evidence>
<proteinExistence type="inferred from homology"/>
<dbReference type="PANTHER" id="PTHR30294">
    <property type="entry name" value="MEMBRANE COMPONENT OF ABC TRANSPORTER YHHJ-RELATED"/>
    <property type="match status" value="1"/>
</dbReference>
<keyword evidence="6 8" id="KW-1133">Transmembrane helix</keyword>
<evidence type="ECO:0000313" key="11">
    <source>
        <dbReference type="Proteomes" id="UP000076276"/>
    </source>
</evidence>
<dbReference type="Pfam" id="PF12698">
    <property type="entry name" value="ABC2_membrane_3"/>
    <property type="match status" value="1"/>
</dbReference>
<keyword evidence="3" id="KW-0813">Transport</keyword>
<feature type="transmembrane region" description="Helical" evidence="8">
    <location>
        <begin position="344"/>
        <end position="364"/>
    </location>
</feature>
<dbReference type="InterPro" id="IPR051449">
    <property type="entry name" value="ABC-2_transporter_component"/>
</dbReference>
<dbReference type="Gene3D" id="3.40.1710.10">
    <property type="entry name" value="abc type-2 transporter like domain"/>
    <property type="match status" value="1"/>
</dbReference>
<dbReference type="GO" id="GO:0140359">
    <property type="term" value="F:ABC-type transporter activity"/>
    <property type="evidence" value="ECO:0007669"/>
    <property type="project" value="InterPro"/>
</dbReference>
<evidence type="ECO:0000256" key="5">
    <source>
        <dbReference type="ARBA" id="ARBA00022692"/>
    </source>
</evidence>
<dbReference type="AlphaFoldDB" id="A0A151XYL8"/>
<feature type="transmembrane region" description="Helical" evidence="8">
    <location>
        <begin position="256"/>
        <end position="280"/>
    </location>
</feature>
<dbReference type="EMBL" id="LUAW01000038">
    <property type="protein sequence ID" value="KYQ70920.1"/>
    <property type="molecule type" value="Genomic_DNA"/>
</dbReference>
<dbReference type="GO" id="GO:0005886">
    <property type="term" value="C:plasma membrane"/>
    <property type="evidence" value="ECO:0007669"/>
    <property type="project" value="UniProtKB-SubCell"/>
</dbReference>
<keyword evidence="7 8" id="KW-0472">Membrane</keyword>
<keyword evidence="4" id="KW-1003">Cell membrane</keyword>
<evidence type="ECO:0000256" key="2">
    <source>
        <dbReference type="ARBA" id="ARBA00007783"/>
    </source>
</evidence>
<evidence type="ECO:0000256" key="4">
    <source>
        <dbReference type="ARBA" id="ARBA00022475"/>
    </source>
</evidence>
<evidence type="ECO:0000313" key="10">
    <source>
        <dbReference type="EMBL" id="KYQ70920.1"/>
    </source>
</evidence>
<feature type="transmembrane region" description="Helical" evidence="8">
    <location>
        <begin position="27"/>
        <end position="45"/>
    </location>
</feature>
<comment type="similarity">
    <text evidence="2">Belongs to the ABC-2 integral membrane protein family.</text>
</comment>
<reference evidence="10 11" key="1">
    <citation type="submission" date="2016-03" db="EMBL/GenBank/DDBJ databases">
        <title>Acinetobacter genomospecies 28 strain ANC 4149.</title>
        <authorList>
            <person name="Radolfova-Krizova L."/>
            <person name="Nemec A."/>
        </authorList>
    </citation>
    <scope>NUCLEOTIDE SEQUENCE [LARGE SCALE GENOMIC DNA]</scope>
    <source>
        <strain evidence="10 11">ANC 4149</strain>
    </source>
</reference>
<organism evidence="10 11">
    <name type="scientific">Acinetobacter pragensis</name>
    <dbReference type="NCBI Taxonomy" id="1806892"/>
    <lineage>
        <taxon>Bacteria</taxon>
        <taxon>Pseudomonadati</taxon>
        <taxon>Pseudomonadota</taxon>
        <taxon>Gammaproteobacteria</taxon>
        <taxon>Moraxellales</taxon>
        <taxon>Moraxellaceae</taxon>
        <taxon>Acinetobacter</taxon>
    </lineage>
</organism>
<comment type="caution">
    <text evidence="10">The sequence shown here is derived from an EMBL/GenBank/DDBJ whole genome shotgun (WGS) entry which is preliminary data.</text>
</comment>
<dbReference type="InterPro" id="IPR047817">
    <property type="entry name" value="ABC2_TM_bact-type"/>
</dbReference>
<dbReference type="PANTHER" id="PTHR30294:SF29">
    <property type="entry name" value="MULTIDRUG ABC TRANSPORTER PERMEASE YBHS-RELATED"/>
    <property type="match status" value="1"/>
</dbReference>
<name>A0A151XYL8_9GAMM</name>
<protein>
    <recommendedName>
        <fullName evidence="9">ABC transmembrane type-2 domain-containing protein</fullName>
    </recommendedName>
</protein>
<evidence type="ECO:0000256" key="6">
    <source>
        <dbReference type="ARBA" id="ARBA00022989"/>
    </source>
</evidence>
<evidence type="ECO:0000256" key="7">
    <source>
        <dbReference type="ARBA" id="ARBA00023136"/>
    </source>
</evidence>
<dbReference type="STRING" id="1806892.AZH43_16700"/>
<accession>A0A151XYL8</accession>
<dbReference type="Proteomes" id="UP000076276">
    <property type="component" value="Unassembled WGS sequence"/>
</dbReference>
<feature type="transmembrane region" description="Helical" evidence="8">
    <location>
        <begin position="178"/>
        <end position="202"/>
    </location>
</feature>
<dbReference type="PROSITE" id="PS51012">
    <property type="entry name" value="ABC_TM2"/>
    <property type="match status" value="1"/>
</dbReference>
<dbReference type="OrthoDB" id="9808686at2"/>
<evidence type="ECO:0000256" key="8">
    <source>
        <dbReference type="SAM" id="Phobius"/>
    </source>
</evidence>
<feature type="transmembrane region" description="Helical" evidence="8">
    <location>
        <begin position="223"/>
        <end position="250"/>
    </location>
</feature>
<keyword evidence="5 8" id="KW-0812">Transmembrane</keyword>
<gene>
    <name evidence="10" type="ORF">AZH43_16700</name>
</gene>
<feature type="domain" description="ABC transmembrane type-2" evidence="9">
    <location>
        <begin position="146"/>
        <end position="372"/>
    </location>
</feature>
<dbReference type="InterPro" id="IPR013525">
    <property type="entry name" value="ABC2_TM"/>
</dbReference>
<evidence type="ECO:0000259" key="9">
    <source>
        <dbReference type="PROSITE" id="PS51012"/>
    </source>
</evidence>
<dbReference type="RefSeq" id="WP_067671069.1">
    <property type="nucleotide sequence ID" value="NZ_CBCSIK010000010.1"/>
</dbReference>
<comment type="subcellular location">
    <subcellularLocation>
        <location evidence="1">Cell membrane</location>
        <topology evidence="1">Multi-pass membrane protein</topology>
    </subcellularLocation>
</comment>
<sequence>MTSAFFIRFLALLKKESNQLMRDKSSLGIGLLLPIVLILLFGYGLSLDLSNGRVGVVAEQPSPQSQQMIAGLQGSKYISISQYTNYPEAIHAIQNDDIDAILVIPATFAADSAQGNATVQLLLNGRSTSIAAALQGYVSGAISTAAAIQADRQNAASAAAMVTVEQRMWFNESSNSTWYLVPGLIVLILTLIGAFLTGLLIARERERGTLEALFVSPVRPFEIILAKLTPYIVIGMIDITICLAASYWLFEVPMRGSLLSIFSASFMYLLVSLLLGLTISGFAKSQFQASQIALLASFMPAMMLSGFVFDTQNLPAAVQVISNILPATHFMTLIKTLFLGGDDWALWLKECGILLVYALLLMAASTHSLKKQLR</sequence>
<keyword evidence="11" id="KW-1185">Reference proteome</keyword>
<evidence type="ECO:0000256" key="1">
    <source>
        <dbReference type="ARBA" id="ARBA00004651"/>
    </source>
</evidence>
<feature type="transmembrane region" description="Helical" evidence="8">
    <location>
        <begin position="292"/>
        <end position="309"/>
    </location>
</feature>